<dbReference type="PANTHER" id="PTHR44858:SF1">
    <property type="entry name" value="UDP-N-ACETYLGLUCOSAMINE--PEPTIDE N-ACETYLGLUCOSAMINYLTRANSFERASE SPINDLY-RELATED"/>
    <property type="match status" value="1"/>
</dbReference>
<evidence type="ECO:0000256" key="6">
    <source>
        <dbReference type="ARBA" id="ARBA00023139"/>
    </source>
</evidence>
<dbReference type="PROSITE" id="PS51257">
    <property type="entry name" value="PROKAR_LIPOPROTEIN"/>
    <property type="match status" value="1"/>
</dbReference>
<keyword evidence="6" id="KW-0564">Palmitate</keyword>
<dbReference type="InterPro" id="IPR050498">
    <property type="entry name" value="Ycf3"/>
</dbReference>
<evidence type="ECO:0000256" key="4">
    <source>
        <dbReference type="ARBA" id="ARBA00022803"/>
    </source>
</evidence>
<accession>A0A1I6GLL6</accession>
<dbReference type="InterPro" id="IPR023605">
    <property type="entry name" value="Lipoprotein_NlpI"/>
</dbReference>
<evidence type="ECO:0000256" key="5">
    <source>
        <dbReference type="ARBA" id="ARBA00023136"/>
    </source>
</evidence>
<keyword evidence="1 8" id="KW-1003">Cell membrane</keyword>
<dbReference type="PANTHER" id="PTHR44858">
    <property type="entry name" value="TETRATRICOPEPTIDE REPEAT PROTEIN 6"/>
    <property type="match status" value="1"/>
</dbReference>
<dbReference type="GO" id="GO:0005886">
    <property type="term" value="C:plasma membrane"/>
    <property type="evidence" value="ECO:0007669"/>
    <property type="project" value="UniProtKB-SubCell"/>
</dbReference>
<feature type="chain" id="PRO_5011533358" description="Lipoprotein NlpI" evidence="10">
    <location>
        <begin position="20"/>
        <end position="298"/>
    </location>
</feature>
<proteinExistence type="predicted"/>
<keyword evidence="2 10" id="KW-0732">Signal</keyword>
<dbReference type="Pfam" id="PF13181">
    <property type="entry name" value="TPR_8"/>
    <property type="match status" value="1"/>
</dbReference>
<evidence type="ECO:0000256" key="8">
    <source>
        <dbReference type="PIRNR" id="PIRNR004654"/>
    </source>
</evidence>
<evidence type="ECO:0000256" key="2">
    <source>
        <dbReference type="ARBA" id="ARBA00022729"/>
    </source>
</evidence>
<evidence type="ECO:0000256" key="9">
    <source>
        <dbReference type="PROSITE-ProRule" id="PRU00339"/>
    </source>
</evidence>
<dbReference type="PROSITE" id="PS50005">
    <property type="entry name" value="TPR"/>
    <property type="match status" value="2"/>
</dbReference>
<name>A0A1I6GLL6_9GAMM</name>
<evidence type="ECO:0000256" key="10">
    <source>
        <dbReference type="SAM" id="SignalP"/>
    </source>
</evidence>
<evidence type="ECO:0000256" key="1">
    <source>
        <dbReference type="ARBA" id="ARBA00022475"/>
    </source>
</evidence>
<dbReference type="AlphaFoldDB" id="A0A1I6GLL6"/>
<dbReference type="NCBIfam" id="NF008391">
    <property type="entry name" value="PRK11189.1"/>
    <property type="match status" value="1"/>
</dbReference>
<sequence>MKIRIGLVIFLMMFLSACAQTGKSSDNALTNLFVVTPQEADARYQLEIAKLNEIVARDLELPEESRAELLYRRGSLYDALGLVTLARIDFNHALEYNPRLADAYNYLGIHYTQLEEFGYAYEMFDGVLELEPEHPYAILNRGVNAYYDERIDLAISDFRDYFEAQPTDPYRVIWLFLAEVEDDATAARLNLAKRRVEYGNTEWGWSLVDLMLGAIDEQTFLNGFAVRDLKPDETLAERMCETYFYLGKLQQLNGDFSAASVYFRLAMSTNVFMFLEYRYAGLELQRSKQALETNATNG</sequence>
<evidence type="ECO:0000256" key="7">
    <source>
        <dbReference type="ARBA" id="ARBA00023288"/>
    </source>
</evidence>
<gene>
    <name evidence="11" type="ORF">SAMN04488070_0904</name>
</gene>
<keyword evidence="5 8" id="KW-0472">Membrane</keyword>
<comment type="function">
    <text evidence="8">May be involved in cell division.</text>
</comment>
<dbReference type="SUPFAM" id="SSF48452">
    <property type="entry name" value="TPR-like"/>
    <property type="match status" value="1"/>
</dbReference>
<comment type="subcellular location">
    <subcellularLocation>
        <location evidence="8">Cell membrane</location>
    </subcellularLocation>
</comment>
<evidence type="ECO:0000256" key="3">
    <source>
        <dbReference type="ARBA" id="ARBA00022737"/>
    </source>
</evidence>
<dbReference type="Proteomes" id="UP000199424">
    <property type="component" value="Unassembled WGS sequence"/>
</dbReference>
<evidence type="ECO:0000313" key="11">
    <source>
        <dbReference type="EMBL" id="SFR43031.1"/>
    </source>
</evidence>
<dbReference type="InterPro" id="IPR019734">
    <property type="entry name" value="TPR_rpt"/>
</dbReference>
<protein>
    <recommendedName>
        <fullName evidence="8">Lipoprotein NlpI</fullName>
    </recommendedName>
</protein>
<keyword evidence="4 9" id="KW-0802">TPR repeat</keyword>
<keyword evidence="12" id="KW-1185">Reference proteome</keyword>
<dbReference type="SMART" id="SM00028">
    <property type="entry name" value="TPR"/>
    <property type="match status" value="4"/>
</dbReference>
<dbReference type="EMBL" id="FOYU01000001">
    <property type="protein sequence ID" value="SFR43031.1"/>
    <property type="molecule type" value="Genomic_DNA"/>
</dbReference>
<dbReference type="GO" id="GO:0009279">
    <property type="term" value="C:cell outer membrane"/>
    <property type="evidence" value="ECO:0007669"/>
    <property type="project" value="TreeGrafter"/>
</dbReference>
<reference evidence="12" key="1">
    <citation type="submission" date="2016-10" db="EMBL/GenBank/DDBJ databases">
        <authorList>
            <person name="Varghese N."/>
            <person name="Submissions S."/>
        </authorList>
    </citation>
    <scope>NUCLEOTIDE SEQUENCE [LARGE SCALE GENOMIC DNA]</scope>
    <source>
        <strain evidence="12">CGMCC 1.7285</strain>
    </source>
</reference>
<dbReference type="InterPro" id="IPR011990">
    <property type="entry name" value="TPR-like_helical_dom_sf"/>
</dbReference>
<dbReference type="RefSeq" id="WP_092855682.1">
    <property type="nucleotide sequence ID" value="NZ_FOYU01000001.1"/>
</dbReference>
<organism evidence="11 12">
    <name type="scientific">Pseudidiomarina maritima</name>
    <dbReference type="NCBI Taxonomy" id="519453"/>
    <lineage>
        <taxon>Bacteria</taxon>
        <taxon>Pseudomonadati</taxon>
        <taxon>Pseudomonadota</taxon>
        <taxon>Gammaproteobacteria</taxon>
        <taxon>Alteromonadales</taxon>
        <taxon>Idiomarinaceae</taxon>
        <taxon>Pseudidiomarina</taxon>
    </lineage>
</organism>
<dbReference type="PIRSF" id="PIRSF004654">
    <property type="entry name" value="NlpI"/>
    <property type="match status" value="1"/>
</dbReference>
<dbReference type="Gene3D" id="1.25.40.10">
    <property type="entry name" value="Tetratricopeptide repeat domain"/>
    <property type="match status" value="1"/>
</dbReference>
<keyword evidence="3" id="KW-0677">Repeat</keyword>
<feature type="repeat" description="TPR" evidence="9">
    <location>
        <begin position="101"/>
        <end position="134"/>
    </location>
</feature>
<dbReference type="GO" id="GO:0046813">
    <property type="term" value="P:receptor-mediated virion attachment to host cell"/>
    <property type="evidence" value="ECO:0007669"/>
    <property type="project" value="TreeGrafter"/>
</dbReference>
<evidence type="ECO:0000313" key="12">
    <source>
        <dbReference type="Proteomes" id="UP000199424"/>
    </source>
</evidence>
<feature type="repeat" description="TPR" evidence="9">
    <location>
        <begin position="67"/>
        <end position="100"/>
    </location>
</feature>
<comment type="subunit">
    <text evidence="8">Homodimer.</text>
</comment>
<feature type="signal peptide" evidence="10">
    <location>
        <begin position="1"/>
        <end position="19"/>
    </location>
</feature>
<keyword evidence="7 11" id="KW-0449">Lipoprotein</keyword>